<sequence>MVASEPLGTLNQGVKYEYDITRKLEDEQASLDVLINFLGQRISKKTFETAGEREILVVLADFTTTGGISQTAARAAIRSIQDVQMRDVGQQENATALNELQDQRPMTPTTPRRANGKPICTLLEWHHRRHLVNKTRNGPLFSTQVGASVREKCARNDSVMLSWSIGSLHWLSYHHVVPPALNPQGSTCVNVAATAEVRAAFEASAAEDWAGFLAWRAVELRPGGFTVISLPVAAKGSKTDVEVVSREHRHEDLFANQVKQFIASQSRRGAEHSPLATVTWDPVDAELEVEGARPHWAAFDNALQGLLAEKAVTPLQARALTLPLYYRTAEEAVASVPASMHCRFAQVRRTADDWAWPPDSVDTPEAGGQHDVDAVKEHVATSRAAWMRAWTYSYVKFALGSATAELFYQRLQLLQRAPHREAEICPEECMRQARKEVEQRNKADMQQRAEREAAEKKAKDDEQFALWEAEHRQACQRKRANAEQNSGGKESEAEEDMEVHHASEAEQAPTATETTADGNAEQVASTTGNGTVAGEDVSPPP</sequence>
<keyword evidence="3" id="KW-1185">Reference proteome</keyword>
<feature type="compositionally biased region" description="Low complexity" evidence="1">
    <location>
        <begin position="505"/>
        <end position="516"/>
    </location>
</feature>
<evidence type="ECO:0000313" key="3">
    <source>
        <dbReference type="Proteomes" id="UP001190700"/>
    </source>
</evidence>
<dbReference type="Gene3D" id="3.40.50.150">
    <property type="entry name" value="Vaccinia Virus protein VP39"/>
    <property type="match status" value="1"/>
</dbReference>
<evidence type="ECO:0000256" key="1">
    <source>
        <dbReference type="SAM" id="MobiDB-lite"/>
    </source>
</evidence>
<organism evidence="2 3">
    <name type="scientific">Cymbomonas tetramitiformis</name>
    <dbReference type="NCBI Taxonomy" id="36881"/>
    <lineage>
        <taxon>Eukaryota</taxon>
        <taxon>Viridiplantae</taxon>
        <taxon>Chlorophyta</taxon>
        <taxon>Pyramimonadophyceae</taxon>
        <taxon>Pyramimonadales</taxon>
        <taxon>Pyramimonadaceae</taxon>
        <taxon>Cymbomonas</taxon>
    </lineage>
</organism>
<dbReference type="GO" id="GO:0008168">
    <property type="term" value="F:methyltransferase activity"/>
    <property type="evidence" value="ECO:0007669"/>
    <property type="project" value="InterPro"/>
</dbReference>
<dbReference type="InterPro" id="IPR029063">
    <property type="entry name" value="SAM-dependent_MTases_sf"/>
</dbReference>
<dbReference type="EMBL" id="LGRX02012558">
    <property type="protein sequence ID" value="KAK3267203.1"/>
    <property type="molecule type" value="Genomic_DNA"/>
</dbReference>
<feature type="region of interest" description="Disordered" evidence="1">
    <location>
        <begin position="436"/>
        <end position="461"/>
    </location>
</feature>
<protein>
    <submittedName>
        <fullName evidence="2">Uncharacterized protein</fullName>
    </submittedName>
</protein>
<gene>
    <name evidence="2" type="ORF">CYMTET_24227</name>
</gene>
<dbReference type="InterPro" id="IPR005299">
    <property type="entry name" value="MeTrfase_7"/>
</dbReference>
<accession>A0AAE0FWZ6</accession>
<reference evidence="2 3" key="1">
    <citation type="journal article" date="2015" name="Genome Biol. Evol.">
        <title>Comparative Genomics of a Bacterivorous Green Alga Reveals Evolutionary Causalities and Consequences of Phago-Mixotrophic Mode of Nutrition.</title>
        <authorList>
            <person name="Burns J.A."/>
            <person name="Paasch A."/>
            <person name="Narechania A."/>
            <person name="Kim E."/>
        </authorList>
    </citation>
    <scope>NUCLEOTIDE SEQUENCE [LARGE SCALE GENOMIC DNA]</scope>
    <source>
        <strain evidence="2 3">PLY_AMNH</strain>
    </source>
</reference>
<evidence type="ECO:0000313" key="2">
    <source>
        <dbReference type="EMBL" id="KAK3267203.1"/>
    </source>
</evidence>
<dbReference type="Pfam" id="PF03492">
    <property type="entry name" value="Methyltransf_7"/>
    <property type="match status" value="1"/>
</dbReference>
<dbReference type="Proteomes" id="UP001190700">
    <property type="component" value="Unassembled WGS sequence"/>
</dbReference>
<proteinExistence type="predicted"/>
<name>A0AAE0FWZ6_9CHLO</name>
<dbReference type="SUPFAM" id="SSF53335">
    <property type="entry name" value="S-adenosyl-L-methionine-dependent methyltransferases"/>
    <property type="match status" value="1"/>
</dbReference>
<dbReference type="AlphaFoldDB" id="A0AAE0FWZ6"/>
<feature type="region of interest" description="Disordered" evidence="1">
    <location>
        <begin position="475"/>
        <end position="541"/>
    </location>
</feature>
<comment type="caution">
    <text evidence="2">The sequence shown here is derived from an EMBL/GenBank/DDBJ whole genome shotgun (WGS) entry which is preliminary data.</text>
</comment>